<organism evidence="1 2">
    <name type="scientific">Ignelater luminosus</name>
    <name type="common">Cucubano</name>
    <name type="synonym">Pyrophorus luminosus</name>
    <dbReference type="NCBI Taxonomy" id="2038154"/>
    <lineage>
        <taxon>Eukaryota</taxon>
        <taxon>Metazoa</taxon>
        <taxon>Ecdysozoa</taxon>
        <taxon>Arthropoda</taxon>
        <taxon>Hexapoda</taxon>
        <taxon>Insecta</taxon>
        <taxon>Pterygota</taxon>
        <taxon>Neoptera</taxon>
        <taxon>Endopterygota</taxon>
        <taxon>Coleoptera</taxon>
        <taxon>Polyphaga</taxon>
        <taxon>Elateriformia</taxon>
        <taxon>Elateroidea</taxon>
        <taxon>Elateridae</taxon>
        <taxon>Agrypninae</taxon>
        <taxon>Pyrophorini</taxon>
        <taxon>Ignelater</taxon>
    </lineage>
</organism>
<accession>A0A8K0CVF3</accession>
<dbReference type="EMBL" id="VTPC01008796">
    <property type="protein sequence ID" value="KAF2892341.1"/>
    <property type="molecule type" value="Genomic_DNA"/>
</dbReference>
<evidence type="ECO:0000313" key="1">
    <source>
        <dbReference type="EMBL" id="KAF2892341.1"/>
    </source>
</evidence>
<comment type="caution">
    <text evidence="1">The sequence shown here is derived from an EMBL/GenBank/DDBJ whole genome shotgun (WGS) entry which is preliminary data.</text>
</comment>
<dbReference type="Proteomes" id="UP000801492">
    <property type="component" value="Unassembled WGS sequence"/>
</dbReference>
<name>A0A8K0CVF3_IGNLU</name>
<evidence type="ECO:0008006" key="3">
    <source>
        <dbReference type="Google" id="ProtNLM"/>
    </source>
</evidence>
<dbReference type="OrthoDB" id="10509051at2759"/>
<sequence>YKSKSLSQEAYITLFNSIDIGIEVLPNPCTSPSCPEQTSDGVKFQGKVFIGDNLMPTIGMLWWKMQADTGGLAVCIKTKVEVEKKS</sequence>
<dbReference type="Gene3D" id="2.60.40.770">
    <property type="match status" value="1"/>
</dbReference>
<reference evidence="1" key="1">
    <citation type="submission" date="2019-08" db="EMBL/GenBank/DDBJ databases">
        <title>The genome of the North American firefly Photinus pyralis.</title>
        <authorList>
            <consortium name="Photinus pyralis genome working group"/>
            <person name="Fallon T.R."/>
            <person name="Sander Lower S.E."/>
            <person name="Weng J.-K."/>
        </authorList>
    </citation>
    <scope>NUCLEOTIDE SEQUENCE</scope>
    <source>
        <strain evidence="1">TRF0915ILg1</strain>
        <tissue evidence="1">Whole body</tissue>
    </source>
</reference>
<evidence type="ECO:0000313" key="2">
    <source>
        <dbReference type="Proteomes" id="UP000801492"/>
    </source>
</evidence>
<keyword evidence="2" id="KW-1185">Reference proteome</keyword>
<dbReference type="AlphaFoldDB" id="A0A8K0CVF3"/>
<protein>
    <recommendedName>
        <fullName evidence="3">MD-2-related lipid-recognition domain-containing protein</fullName>
    </recommendedName>
</protein>
<gene>
    <name evidence="1" type="ORF">ILUMI_13833</name>
</gene>
<feature type="non-terminal residue" evidence="1">
    <location>
        <position position="86"/>
    </location>
</feature>
<proteinExistence type="predicted"/>